<dbReference type="Proteomes" id="UP000006167">
    <property type="component" value="Chromosome"/>
</dbReference>
<feature type="coiled-coil region" evidence="1">
    <location>
        <begin position="1082"/>
        <end position="1112"/>
    </location>
</feature>
<dbReference type="PATRIC" id="fig|1133852.3.peg.921"/>
<keyword evidence="2" id="KW-0812">Transmembrane</keyword>
<dbReference type="InterPro" id="IPR025743">
    <property type="entry name" value="TssM1_N"/>
</dbReference>
<dbReference type="PANTHER" id="PTHR36153">
    <property type="entry name" value="INNER MEMBRANE PROTEIN-RELATED"/>
    <property type="match status" value="1"/>
</dbReference>
<feature type="domain" description="Type VI secretion system component TssM1 N-terminal" evidence="3">
    <location>
        <begin position="178"/>
        <end position="344"/>
    </location>
</feature>
<keyword evidence="2" id="KW-0472">Membrane</keyword>
<dbReference type="HOGENOM" id="CLU_008769_0_0_6"/>
<reference evidence="4 5" key="1">
    <citation type="journal article" date="2012" name="PLoS ONE">
        <title>Genomic comparison of Escherichia coli O104:H4 isolates from 2009 and 2011 reveals plasmid, and prophage heterogeneity, including Shiga toxin encoding phage stx2.</title>
        <authorList>
            <consortium name="Threat Characterization Consortium"/>
            <person name="Ahmed S.A."/>
            <person name="Awosika J."/>
            <person name="Baldwin C."/>
            <person name="Bishop-Lilly K.A."/>
            <person name="Biswas B."/>
            <person name="Broomall S."/>
            <person name="Chain P.S."/>
            <person name="Chertkov O."/>
            <person name="Chokoshvili O."/>
            <person name="Coyne S."/>
            <person name="Davenport K."/>
            <person name="Detter J.C."/>
            <person name="Dorman W."/>
            <person name="Erkkila T.H."/>
            <person name="Folster J.P."/>
            <person name="Frey K.G."/>
            <person name="George M."/>
            <person name="Gleasner C."/>
            <person name="Henry M."/>
            <person name="Hill K.K."/>
            <person name="Hubbard K."/>
            <person name="Insalaco J."/>
            <person name="Johnson S."/>
            <person name="Kitzmiller A."/>
            <person name="Krepps M."/>
            <person name="Lo C.C."/>
            <person name="Luu T."/>
            <person name="McNew L.A."/>
            <person name="Minogue T."/>
            <person name="Munk C.A."/>
            <person name="Osborne B."/>
            <person name="Patel M."/>
            <person name="Reitenga K.G."/>
            <person name="Rosenzweig C.N."/>
            <person name="Shea A."/>
            <person name="Shen X."/>
            <person name="Strockbine N."/>
            <person name="Tarr C."/>
            <person name="Teshima H."/>
            <person name="van Gieson E."/>
            <person name="Verratti K."/>
            <person name="Wolcott M."/>
            <person name="Xie G."/>
            <person name="Sozhamannan S."/>
            <person name="Gibbons H.S."/>
        </authorList>
    </citation>
    <scope>NUCLEOTIDE SEQUENCE [LARGE SCALE GENOMIC DNA]</scope>
    <source>
        <strain evidence="4 5">2011C-3493</strain>
    </source>
</reference>
<evidence type="ECO:0000256" key="2">
    <source>
        <dbReference type="SAM" id="Phobius"/>
    </source>
</evidence>
<feature type="transmembrane region" description="Helical" evidence="2">
    <location>
        <begin position="40"/>
        <end position="64"/>
    </location>
</feature>
<evidence type="ECO:0000313" key="4">
    <source>
        <dbReference type="EMBL" id="AFS72812.1"/>
    </source>
</evidence>
<keyword evidence="1" id="KW-0175">Coiled coil</keyword>
<evidence type="ECO:0000313" key="5">
    <source>
        <dbReference type="Proteomes" id="UP000006167"/>
    </source>
</evidence>
<dbReference type="KEGG" id="esl:O3K_04430"/>
<dbReference type="InterPro" id="IPR053156">
    <property type="entry name" value="T6SS_TssM-like"/>
</dbReference>
<feature type="transmembrane region" description="Helical" evidence="2">
    <location>
        <begin position="12"/>
        <end position="34"/>
    </location>
</feature>
<evidence type="ECO:0000259" key="3">
    <source>
        <dbReference type="Pfam" id="PF14331"/>
    </source>
</evidence>
<organism evidence="4 5">
    <name type="scientific">Escherichia coli O104:H4 (strain 2011C-3493)</name>
    <dbReference type="NCBI Taxonomy" id="1133852"/>
    <lineage>
        <taxon>Bacteria</taxon>
        <taxon>Pseudomonadati</taxon>
        <taxon>Pseudomonadota</taxon>
        <taxon>Gammaproteobacteria</taxon>
        <taxon>Enterobacterales</taxon>
        <taxon>Enterobacteriaceae</taxon>
        <taxon>Escherichia</taxon>
    </lineage>
</organism>
<dbReference type="Pfam" id="PF14331">
    <property type="entry name" value="IcmF-related_N"/>
    <property type="match status" value="1"/>
</dbReference>
<keyword evidence="2" id="KW-1133">Transmembrane helix</keyword>
<protein>
    <recommendedName>
        <fullName evidence="3">Type VI secretion system component TssM1 N-terminal domain-containing protein</fullName>
    </recommendedName>
</protein>
<sequence>MIFMLKKTFSLFLWFFVSVFVLSVCYVIGVFRNWTDTTTALYWISVILVTLSFKFIMDCIHNYFSAGKYRNFLKSFSRKKRALTLDSYFKKGLNIISKRGRGEVPWFLLTGDSEKNNSLLEDINLPVFHRNCVNSTPQQFRTIRWWFFRDLSVLELSGKIYDNPGVINSVISSLSARKCKKQPPRGVVLVISADKLINHDYTYIRTLSQKTRSFVEQLSLHLHHNIPVFIVISGCEHISGYSVLAQKIYQKHEKWHPVFWATNKSGTNASEYDSSYILSSLRSNIMASICHALDDSLSDKEKNDILQFPDRLKGLKYSLDIFISTFCIENVFFSQTEIAGICLSGELMGEKDKNCIFADILISEILPQIHDSDVIHVNKQRVNVSFKSVIVMTALCFVGYSGYCSYNVYNIRHGSVDTSHAFLTEQISKYEDKVRSNMRYFPFKPALDDKYLFFRESLHKTTRFDISPVSWRVTEYKKNFMQASPSGKRELILSLSSSLISWDKMMKDESLSDLAKSPGIHELLKITRPHDKISSIASLAVERDEIQKNNGIENIYVFRNLLTELVQSDPSYSWFVSEDVNIPAVRITDFWEDENSSVYLSGIWTQPGQNKLHQWYETIKEAYGRDTVPEAFSSFVLYLDESRQEHFRQFIMSVARARKDSHSGLMNPLQLTNIIHNRSSEHRFFQFVDDELHNIPTSSAQDWLSEFRLLNHLFSLKVDNGMKRQIEQFDLMLRIYLISVLNNSQMNRTLTHVTTWRSWQNALRNAVNSVLHTASSVELIRNAMRSDPENKLVILFDEFEKVRSVINSNNREPVIDSVWDIYERQIYQLLDHAVTYTGCWVGEQWRKSVLGRFNSGKHNLSYSEMQGKVYKDIIGFLKGPSNGVLALDPDGVRLLSFRERSIPFSPSFITFINDIVSPDDLLDVWLRERTQNKDELINVQGQLDLLNQTLQNAESQPYRVTIDSAPATIPDNPRVKPTGTTLTLECKTGNSSIRSMNFADSGIFTWYPGSCHSVRIDILFPNFSATYKFTGETAWIDFINKFSDGESELMTKDFSPESRNFLESMGIKGILVRYKLSDTGNLSQAYIEWEQLKQEKDKLKDLQVNLSNKLLTTHSWEKSAWISRLPGNITICPVVQE</sequence>
<gene>
    <name evidence="4" type="ordered locus">O3K_04430</name>
</gene>
<proteinExistence type="predicted"/>
<name>A0A0E0XW59_ECO1C</name>
<dbReference type="EMBL" id="CP003289">
    <property type="protein sequence ID" value="AFS72812.1"/>
    <property type="molecule type" value="Genomic_DNA"/>
</dbReference>
<dbReference type="PANTHER" id="PTHR36153:SF1">
    <property type="entry name" value="TYPE VI SECRETION SYSTEM COMPONENT TSSM1"/>
    <property type="match status" value="1"/>
</dbReference>
<evidence type="ECO:0000256" key="1">
    <source>
        <dbReference type="SAM" id="Coils"/>
    </source>
</evidence>
<dbReference type="AlphaFoldDB" id="A0A0E0XW59"/>
<accession>A0A0E0XW59</accession>